<protein>
    <submittedName>
        <fullName evidence="2">DUF6491 family protein</fullName>
    </submittedName>
</protein>
<dbReference type="PROSITE" id="PS51257">
    <property type="entry name" value="PROKAR_LIPOPROTEIN"/>
    <property type="match status" value="1"/>
</dbReference>
<dbReference type="InterPro" id="IPR045500">
    <property type="entry name" value="DUF6491"/>
</dbReference>
<evidence type="ECO:0000256" key="1">
    <source>
        <dbReference type="SAM" id="SignalP"/>
    </source>
</evidence>
<dbReference type="EMBL" id="JBHRST010000022">
    <property type="protein sequence ID" value="MFC3099140.1"/>
    <property type="molecule type" value="Genomic_DNA"/>
</dbReference>
<evidence type="ECO:0000313" key="3">
    <source>
        <dbReference type="Proteomes" id="UP001595456"/>
    </source>
</evidence>
<dbReference type="RefSeq" id="WP_336924387.1">
    <property type="nucleotide sequence ID" value="NZ_JBANRO010000001.1"/>
</dbReference>
<accession>A0ABV7E8U7</accession>
<reference evidence="3" key="1">
    <citation type="journal article" date="2019" name="Int. J. Syst. Evol. Microbiol.">
        <title>The Global Catalogue of Microorganisms (GCM) 10K type strain sequencing project: providing services to taxonomists for standard genome sequencing and annotation.</title>
        <authorList>
            <consortium name="The Broad Institute Genomics Platform"/>
            <consortium name="The Broad Institute Genome Sequencing Center for Infectious Disease"/>
            <person name="Wu L."/>
            <person name="Ma J."/>
        </authorList>
    </citation>
    <scope>NUCLEOTIDE SEQUENCE [LARGE SCALE GENOMIC DNA]</scope>
    <source>
        <strain evidence="3">KCTC 52607</strain>
    </source>
</reference>
<organism evidence="2 3">
    <name type="scientific">Alteraurantiacibacter palmitatis</name>
    <dbReference type="NCBI Taxonomy" id="2054628"/>
    <lineage>
        <taxon>Bacteria</taxon>
        <taxon>Pseudomonadati</taxon>
        <taxon>Pseudomonadota</taxon>
        <taxon>Alphaproteobacteria</taxon>
        <taxon>Sphingomonadales</taxon>
        <taxon>Erythrobacteraceae</taxon>
        <taxon>Alteraurantiacibacter</taxon>
    </lineage>
</organism>
<sequence>MTARIATASLAALALLTLGACARGEAADERDVIRAPQAQVVGEPVNCVSLDRIERTQVHDDYTIDFHMRNNTIYRNTLPARCGSLGFERRFAYQVSTGQLCRLDMIRVITGNGIDGVTCGLGPFVPIELTGQPR</sequence>
<dbReference type="Proteomes" id="UP001595456">
    <property type="component" value="Unassembled WGS sequence"/>
</dbReference>
<feature type="chain" id="PRO_5047538663" evidence="1">
    <location>
        <begin position="23"/>
        <end position="134"/>
    </location>
</feature>
<evidence type="ECO:0000313" key="2">
    <source>
        <dbReference type="EMBL" id="MFC3099140.1"/>
    </source>
</evidence>
<proteinExistence type="predicted"/>
<keyword evidence="3" id="KW-1185">Reference proteome</keyword>
<dbReference type="Pfam" id="PF20101">
    <property type="entry name" value="DUF6491"/>
    <property type="match status" value="1"/>
</dbReference>
<feature type="signal peptide" evidence="1">
    <location>
        <begin position="1"/>
        <end position="22"/>
    </location>
</feature>
<name>A0ABV7E8U7_9SPHN</name>
<comment type="caution">
    <text evidence="2">The sequence shown here is derived from an EMBL/GenBank/DDBJ whole genome shotgun (WGS) entry which is preliminary data.</text>
</comment>
<keyword evidence="1" id="KW-0732">Signal</keyword>
<gene>
    <name evidence="2" type="ORF">ACFODU_15190</name>
</gene>